<accession>A0A371ENG2</accession>
<sequence length="122" mass="14117">MEQTVNASRGIQFHRCTKLVVENRKIFRNMACMDMQKVTLVAFMSNHFGEFQAMFLKEMLSNDVHIYKGMEFVELKHANKIVLRIMSNLESRTIPAETESESSWPSQLRPKASQPIKGIPTR</sequence>
<reference evidence="2" key="1">
    <citation type="submission" date="2018-05" db="EMBL/GenBank/DDBJ databases">
        <title>Draft genome of Mucuna pruriens seed.</title>
        <authorList>
            <person name="Nnadi N.E."/>
            <person name="Vos R."/>
            <person name="Hasami M.H."/>
            <person name="Devisetty U.K."/>
            <person name="Aguiy J.C."/>
        </authorList>
    </citation>
    <scope>NUCLEOTIDE SEQUENCE [LARGE SCALE GENOMIC DNA]</scope>
    <source>
        <strain evidence="2">JCA_2017</strain>
    </source>
</reference>
<evidence type="ECO:0000256" key="1">
    <source>
        <dbReference type="SAM" id="MobiDB-lite"/>
    </source>
</evidence>
<dbReference type="AlphaFoldDB" id="A0A371ENG2"/>
<feature type="region of interest" description="Disordered" evidence="1">
    <location>
        <begin position="94"/>
        <end position="122"/>
    </location>
</feature>
<gene>
    <name evidence="2" type="ORF">CR513_53514</name>
</gene>
<organism evidence="2 3">
    <name type="scientific">Mucuna pruriens</name>
    <name type="common">Velvet bean</name>
    <name type="synonym">Dolichos pruriens</name>
    <dbReference type="NCBI Taxonomy" id="157652"/>
    <lineage>
        <taxon>Eukaryota</taxon>
        <taxon>Viridiplantae</taxon>
        <taxon>Streptophyta</taxon>
        <taxon>Embryophyta</taxon>
        <taxon>Tracheophyta</taxon>
        <taxon>Spermatophyta</taxon>
        <taxon>Magnoliopsida</taxon>
        <taxon>eudicotyledons</taxon>
        <taxon>Gunneridae</taxon>
        <taxon>Pentapetalae</taxon>
        <taxon>rosids</taxon>
        <taxon>fabids</taxon>
        <taxon>Fabales</taxon>
        <taxon>Fabaceae</taxon>
        <taxon>Papilionoideae</taxon>
        <taxon>50 kb inversion clade</taxon>
        <taxon>NPAAA clade</taxon>
        <taxon>indigoferoid/millettioid clade</taxon>
        <taxon>Phaseoleae</taxon>
        <taxon>Mucuna</taxon>
    </lineage>
</organism>
<dbReference type="EMBL" id="QJKJ01012920">
    <property type="protein sequence ID" value="RDX67590.1"/>
    <property type="molecule type" value="Genomic_DNA"/>
</dbReference>
<feature type="non-terminal residue" evidence="2">
    <location>
        <position position="1"/>
    </location>
</feature>
<evidence type="ECO:0000313" key="2">
    <source>
        <dbReference type="EMBL" id="RDX67590.1"/>
    </source>
</evidence>
<keyword evidence="3" id="KW-1185">Reference proteome</keyword>
<name>A0A371ENG2_MUCPR</name>
<protein>
    <submittedName>
        <fullName evidence="2">Uncharacterized protein</fullName>
    </submittedName>
</protein>
<dbReference type="Proteomes" id="UP000257109">
    <property type="component" value="Unassembled WGS sequence"/>
</dbReference>
<comment type="caution">
    <text evidence="2">The sequence shown here is derived from an EMBL/GenBank/DDBJ whole genome shotgun (WGS) entry which is preliminary data.</text>
</comment>
<evidence type="ECO:0000313" key="3">
    <source>
        <dbReference type="Proteomes" id="UP000257109"/>
    </source>
</evidence>
<proteinExistence type="predicted"/>